<sequence>MGEQRLPPNPLLSEVLALVSKQKTKAKKIQKLKENESLHLKSVLIWNFDESVKSMLPDGDVPFEKNAAPAGTEHTYLAHEWKVLYNFVKGGNDSLRPMKREQLFMQLLEGLHPDEAEIICLVKDKNLKKKYKLTRPIVEEAFPDIQWGNRG</sequence>
<protein>
    <submittedName>
        <fullName evidence="1">Uncharacterized protein</fullName>
    </submittedName>
</protein>
<evidence type="ECO:0000313" key="1">
    <source>
        <dbReference type="EMBL" id="SVA33995.1"/>
    </source>
</evidence>
<accession>A0A381V0U1</accession>
<proteinExistence type="predicted"/>
<dbReference type="InterPro" id="IPR045491">
    <property type="entry name" value="DUF6433"/>
</dbReference>
<gene>
    <name evidence="1" type="ORF">METZ01_LOCUS86849</name>
</gene>
<name>A0A381V0U1_9ZZZZ</name>
<dbReference type="AlphaFoldDB" id="A0A381V0U1"/>
<dbReference type="EMBL" id="UINC01007555">
    <property type="protein sequence ID" value="SVA33995.1"/>
    <property type="molecule type" value="Genomic_DNA"/>
</dbReference>
<reference evidence="1" key="1">
    <citation type="submission" date="2018-05" db="EMBL/GenBank/DDBJ databases">
        <authorList>
            <person name="Lanie J.A."/>
            <person name="Ng W.-L."/>
            <person name="Kazmierczak K.M."/>
            <person name="Andrzejewski T.M."/>
            <person name="Davidsen T.M."/>
            <person name="Wayne K.J."/>
            <person name="Tettelin H."/>
            <person name="Glass J.I."/>
            <person name="Rusch D."/>
            <person name="Podicherti R."/>
            <person name="Tsui H.-C.T."/>
            <person name="Winkler M.E."/>
        </authorList>
    </citation>
    <scope>NUCLEOTIDE SEQUENCE</scope>
</reference>
<organism evidence="1">
    <name type="scientific">marine metagenome</name>
    <dbReference type="NCBI Taxonomy" id="408172"/>
    <lineage>
        <taxon>unclassified sequences</taxon>
        <taxon>metagenomes</taxon>
        <taxon>ecological metagenomes</taxon>
    </lineage>
</organism>
<dbReference type="Pfam" id="PF20025">
    <property type="entry name" value="DUF6433"/>
    <property type="match status" value="1"/>
</dbReference>